<dbReference type="Proteomes" id="UP000176389">
    <property type="component" value="Unassembled WGS sequence"/>
</dbReference>
<dbReference type="AlphaFoldDB" id="A0A1G1WC14"/>
<reference evidence="2 3" key="1">
    <citation type="journal article" date="2016" name="Nat. Commun.">
        <title>Thousands of microbial genomes shed light on interconnected biogeochemical processes in an aquifer system.</title>
        <authorList>
            <person name="Anantharaman K."/>
            <person name="Brown C.T."/>
            <person name="Hug L.A."/>
            <person name="Sharon I."/>
            <person name="Castelle C.J."/>
            <person name="Probst A.J."/>
            <person name="Thomas B.C."/>
            <person name="Singh A."/>
            <person name="Wilkins M.J."/>
            <person name="Karaoz U."/>
            <person name="Brodie E.L."/>
            <person name="Williams K.H."/>
            <person name="Hubbard S.S."/>
            <person name="Banfield J.F."/>
        </authorList>
    </citation>
    <scope>NUCLEOTIDE SEQUENCE [LARGE SCALE GENOMIC DNA]</scope>
</reference>
<evidence type="ECO:0000313" key="3">
    <source>
        <dbReference type="Proteomes" id="UP000176389"/>
    </source>
</evidence>
<dbReference type="STRING" id="1802596.A2Z11_04000"/>
<protein>
    <submittedName>
        <fullName evidence="2">Uncharacterized protein</fullName>
    </submittedName>
</protein>
<proteinExistence type="predicted"/>
<name>A0A1G1WC14_9BACT</name>
<accession>A0A1G1WC14</accession>
<evidence type="ECO:0000256" key="1">
    <source>
        <dbReference type="SAM" id="Phobius"/>
    </source>
</evidence>
<sequence>MNKKFMIFHSEGPRMFPILLIIFGAALILNGLGLLNVNFSVIFGLLLLVWGISHFWKMR</sequence>
<gene>
    <name evidence="2" type="ORF">A2Z11_04000</name>
</gene>
<keyword evidence="1" id="KW-1133">Transmembrane helix</keyword>
<feature type="transmembrane region" description="Helical" evidence="1">
    <location>
        <begin position="12"/>
        <end position="33"/>
    </location>
</feature>
<feature type="transmembrane region" description="Helical" evidence="1">
    <location>
        <begin position="39"/>
        <end position="56"/>
    </location>
</feature>
<evidence type="ECO:0000313" key="2">
    <source>
        <dbReference type="EMBL" id="OGY25215.1"/>
    </source>
</evidence>
<comment type="caution">
    <text evidence="2">The sequence shown here is derived from an EMBL/GenBank/DDBJ whole genome shotgun (WGS) entry which is preliminary data.</text>
</comment>
<keyword evidence="1" id="KW-0812">Transmembrane</keyword>
<dbReference type="EMBL" id="MHCS01000050">
    <property type="protein sequence ID" value="OGY25215.1"/>
    <property type="molecule type" value="Genomic_DNA"/>
</dbReference>
<organism evidence="2 3">
    <name type="scientific">Candidatus Woykebacteria bacterium RBG_16_43_9</name>
    <dbReference type="NCBI Taxonomy" id="1802596"/>
    <lineage>
        <taxon>Bacteria</taxon>
        <taxon>Candidatus Woykeibacteriota</taxon>
    </lineage>
</organism>
<keyword evidence="1" id="KW-0472">Membrane</keyword>